<dbReference type="PANTHER" id="PTHR35585:SF1">
    <property type="entry name" value="HHE DOMAIN PROTEIN (AFU_ORTHOLOGUE AFUA_4G00730)"/>
    <property type="match status" value="1"/>
</dbReference>
<gene>
    <name evidence="2" type="ORF">CTHT_0020880</name>
</gene>
<dbReference type="HOGENOM" id="CLU_079417_0_0_1"/>
<proteinExistence type="predicted"/>
<dbReference type="KEGG" id="cthr:CTHT_0020880"/>
<reference evidence="2 3" key="1">
    <citation type="journal article" date="2011" name="Cell">
        <title>Insight into structure and assembly of the nuclear pore complex by utilizing the genome of a eukaryotic thermophile.</title>
        <authorList>
            <person name="Amlacher S."/>
            <person name="Sarges P."/>
            <person name="Flemming D."/>
            <person name="van Noort V."/>
            <person name="Kunze R."/>
            <person name="Devos D.P."/>
            <person name="Arumugam M."/>
            <person name="Bork P."/>
            <person name="Hurt E."/>
        </authorList>
    </citation>
    <scope>NUCLEOTIDE SEQUENCE [LARGE SCALE GENOMIC DNA]</scope>
    <source>
        <strain evidence="3">DSM 1495 / CBS 144.50 / IMI 039719</strain>
    </source>
</reference>
<keyword evidence="3" id="KW-1185">Reference proteome</keyword>
<evidence type="ECO:0000313" key="3">
    <source>
        <dbReference type="Proteomes" id="UP000008066"/>
    </source>
</evidence>
<dbReference type="AlphaFoldDB" id="G0S3G0"/>
<evidence type="ECO:0000259" key="1">
    <source>
        <dbReference type="Pfam" id="PF01814"/>
    </source>
</evidence>
<dbReference type="OMA" id="IEQAYRY"/>
<dbReference type="PANTHER" id="PTHR35585">
    <property type="entry name" value="HHE DOMAIN PROTEIN (AFU_ORTHOLOGUE AFUA_4G00730)"/>
    <property type="match status" value="1"/>
</dbReference>
<dbReference type="eggNOG" id="ENOG502RJ88">
    <property type="taxonomic scope" value="Eukaryota"/>
</dbReference>
<organism evidence="3">
    <name type="scientific">Chaetomium thermophilum (strain DSM 1495 / CBS 144.50 / IMI 039719)</name>
    <name type="common">Thermochaetoides thermophila</name>
    <dbReference type="NCBI Taxonomy" id="759272"/>
    <lineage>
        <taxon>Eukaryota</taxon>
        <taxon>Fungi</taxon>
        <taxon>Dikarya</taxon>
        <taxon>Ascomycota</taxon>
        <taxon>Pezizomycotina</taxon>
        <taxon>Sordariomycetes</taxon>
        <taxon>Sordariomycetidae</taxon>
        <taxon>Sordariales</taxon>
        <taxon>Chaetomiaceae</taxon>
        <taxon>Thermochaetoides</taxon>
    </lineage>
</organism>
<dbReference type="Proteomes" id="UP000008066">
    <property type="component" value="Unassembled WGS sequence"/>
</dbReference>
<dbReference type="RefSeq" id="XP_006692562.1">
    <property type="nucleotide sequence ID" value="XM_006692499.1"/>
</dbReference>
<dbReference type="GeneID" id="18256126"/>
<dbReference type="OrthoDB" id="9983919at2759"/>
<accession>G0S3G0</accession>
<feature type="domain" description="Hemerythrin-like" evidence="1">
    <location>
        <begin position="5"/>
        <end position="109"/>
    </location>
</feature>
<protein>
    <recommendedName>
        <fullName evidence="1">Hemerythrin-like domain-containing protein</fullName>
    </recommendedName>
</protein>
<dbReference type="InterPro" id="IPR012312">
    <property type="entry name" value="Hemerythrin-like"/>
</dbReference>
<sequence>MPRLSEAVKNDHAVVRRAYRRLAAERAKPDQFIWALDRYLIVDELIVVPALEYGESHGGPSFRRLSDDYDSITAKLRHMQNYDPQDPSFESALKAIWVDLEPHFREESELAALEEALSPSESETLGKKYENVKELLQKPYGPDGVPDERTLSAILDMSLQDLMVKLGVRWE</sequence>
<name>G0S3G0_CHATD</name>
<evidence type="ECO:0000313" key="2">
    <source>
        <dbReference type="EMBL" id="EGS22543.1"/>
    </source>
</evidence>
<dbReference type="EMBL" id="GL988040">
    <property type="protein sequence ID" value="EGS22543.1"/>
    <property type="molecule type" value="Genomic_DNA"/>
</dbReference>
<dbReference type="Pfam" id="PF01814">
    <property type="entry name" value="Hemerythrin"/>
    <property type="match status" value="1"/>
</dbReference>